<name>A0A2S4V5Q2_9BASI</name>
<reference evidence="1" key="1">
    <citation type="submission" date="2017-12" db="EMBL/GenBank/DDBJ databases">
        <title>Gene loss provides genomic basis for host adaptation in cereal stripe rust fungi.</title>
        <authorList>
            <person name="Xia C."/>
        </authorList>
    </citation>
    <scope>NUCLEOTIDE SEQUENCE [LARGE SCALE GENOMIC DNA]</scope>
    <source>
        <strain evidence="1">93-210</strain>
    </source>
</reference>
<accession>A0A2S4V5Q2</accession>
<evidence type="ECO:0000313" key="2">
    <source>
        <dbReference type="Proteomes" id="UP000239156"/>
    </source>
</evidence>
<organism evidence="1 2">
    <name type="scientific">Puccinia striiformis</name>
    <dbReference type="NCBI Taxonomy" id="27350"/>
    <lineage>
        <taxon>Eukaryota</taxon>
        <taxon>Fungi</taxon>
        <taxon>Dikarya</taxon>
        <taxon>Basidiomycota</taxon>
        <taxon>Pucciniomycotina</taxon>
        <taxon>Pucciniomycetes</taxon>
        <taxon>Pucciniales</taxon>
        <taxon>Pucciniaceae</taxon>
        <taxon>Puccinia</taxon>
    </lineage>
</organism>
<protein>
    <submittedName>
        <fullName evidence="1">Uncharacterized protein</fullName>
    </submittedName>
</protein>
<dbReference type="VEuPathDB" id="FungiDB:PSHT_14332"/>
<dbReference type="Proteomes" id="UP000239156">
    <property type="component" value="Unassembled WGS sequence"/>
</dbReference>
<proteinExistence type="predicted"/>
<dbReference type="EMBL" id="PKSL01000106">
    <property type="protein sequence ID" value="POW04859.1"/>
    <property type="molecule type" value="Genomic_DNA"/>
</dbReference>
<comment type="caution">
    <text evidence="1">The sequence shown here is derived from an EMBL/GenBank/DDBJ whole genome shotgun (WGS) entry which is preliminary data.</text>
</comment>
<dbReference type="VEuPathDB" id="FungiDB:PSHT_14333"/>
<dbReference type="VEuPathDB" id="FungiDB:PSTT_10069"/>
<dbReference type="AlphaFoldDB" id="A0A2S4V5Q2"/>
<keyword evidence="2" id="KW-1185">Reference proteome</keyword>
<sequence length="263" mass="29973">LVCAPPTTHERSRIEGFFDVCDTPPNDSAGSQIQQLEVVPIKGSPKKWGLACRRFGLPAQHKASKINMDKHTLMKMYWRHCKSLRCYFQRRKKGVEQLVQDRLPVNFTLNNKKSTPTLSSLKSNNELVVEDKVVVALAKTPFWRPQRRLLSLSGLKGDDELKKLLAGSETKLLYDLANNQLLKMYTRTSRSHFASQKVLAMGPNLFDMIDNFDFIIPACKGNFHHYPEQAHIEYVAQANNESDDEGKGKVEFLANDNIEIKIE</sequence>
<feature type="non-terminal residue" evidence="1">
    <location>
        <position position="1"/>
    </location>
</feature>
<evidence type="ECO:0000313" key="1">
    <source>
        <dbReference type="EMBL" id="POW04859.1"/>
    </source>
</evidence>
<feature type="non-terminal residue" evidence="1">
    <location>
        <position position="263"/>
    </location>
</feature>
<gene>
    <name evidence="1" type="ORF">PSTT_10069</name>
</gene>